<proteinExistence type="predicted"/>
<reference evidence="1" key="1">
    <citation type="journal article" date="2019" name="Sci. Rep.">
        <title>Draft genome of Tanacetum cinerariifolium, the natural source of mosquito coil.</title>
        <authorList>
            <person name="Yamashiro T."/>
            <person name="Shiraishi A."/>
            <person name="Satake H."/>
            <person name="Nakayama K."/>
        </authorList>
    </citation>
    <scope>NUCLEOTIDE SEQUENCE</scope>
</reference>
<accession>A0A699GL67</accession>
<gene>
    <name evidence="1" type="ORF">Tci_002049</name>
</gene>
<evidence type="ECO:0000313" key="1">
    <source>
        <dbReference type="EMBL" id="GEU30071.1"/>
    </source>
</evidence>
<name>A0A699GL67_TANCI</name>
<dbReference type="AlphaFoldDB" id="A0A699GL67"/>
<organism evidence="1">
    <name type="scientific">Tanacetum cinerariifolium</name>
    <name type="common">Dalmatian daisy</name>
    <name type="synonym">Chrysanthemum cinerariifolium</name>
    <dbReference type="NCBI Taxonomy" id="118510"/>
    <lineage>
        <taxon>Eukaryota</taxon>
        <taxon>Viridiplantae</taxon>
        <taxon>Streptophyta</taxon>
        <taxon>Embryophyta</taxon>
        <taxon>Tracheophyta</taxon>
        <taxon>Spermatophyta</taxon>
        <taxon>Magnoliopsida</taxon>
        <taxon>eudicotyledons</taxon>
        <taxon>Gunneridae</taxon>
        <taxon>Pentapetalae</taxon>
        <taxon>asterids</taxon>
        <taxon>campanulids</taxon>
        <taxon>Asterales</taxon>
        <taxon>Asteraceae</taxon>
        <taxon>Asteroideae</taxon>
        <taxon>Anthemideae</taxon>
        <taxon>Anthemidinae</taxon>
        <taxon>Tanacetum</taxon>
    </lineage>
</organism>
<dbReference type="EMBL" id="BKCJ010000125">
    <property type="protein sequence ID" value="GEU30071.1"/>
    <property type="molecule type" value="Genomic_DNA"/>
</dbReference>
<protein>
    <submittedName>
        <fullName evidence="1">Uncharacterized protein</fullName>
    </submittedName>
</protein>
<comment type="caution">
    <text evidence="1">The sequence shown here is derived from an EMBL/GenBank/DDBJ whole genome shotgun (WGS) entry which is preliminary data.</text>
</comment>
<sequence>MTSAIIRLATNQKFNFSKLIFDSQIRNLDNASGKFLMYPRFVQIFLDRHLKDFSAHNRIYIATSHAKKVSENMKRVGKEHVIDEAVYKELDDSLVRAVTIASSLEPKQDNGAKIPGGIQLLKLDASKQERKIHDIDVDEDITLVNDQDDAEIFDVDDLHGEEVFVDKDDVDKEVNDEVQKVFEEAVEDINTVKLIVDVAQVNVTDEVNDASIATTVSAAATITTEEVTLAKALVELKASKPKAKWVVIQEPTKRVEEKRNKPPTQAQKRKIMCTYLKNMEGYTLKQLKSYEFDKIQEMFDRALKRVNTFEPIRSELVEGKEKKA</sequence>